<dbReference type="PANTHER" id="PTHR23052:SF1">
    <property type="entry name" value="AXONEMAL DYNEIN LIGHT CHAIN DOMAIN-CONTAINING PROTEIN 1"/>
    <property type="match status" value="1"/>
</dbReference>
<keyword evidence="1" id="KW-0175">Coiled coil</keyword>
<name>A0A7D9IZE7_PARCT</name>
<evidence type="ECO:0000313" key="4">
    <source>
        <dbReference type="Proteomes" id="UP001152795"/>
    </source>
</evidence>
<dbReference type="InterPro" id="IPR019347">
    <property type="entry name" value="Axonemal_dynein_light_chain"/>
</dbReference>
<feature type="coiled-coil region" evidence="1">
    <location>
        <begin position="508"/>
        <end position="575"/>
    </location>
</feature>
<feature type="region of interest" description="Disordered" evidence="2">
    <location>
        <begin position="99"/>
        <end position="121"/>
    </location>
</feature>
<dbReference type="Pfam" id="PF10211">
    <property type="entry name" value="Ax_dynein_light"/>
    <property type="match status" value="1"/>
</dbReference>
<dbReference type="Proteomes" id="UP001152795">
    <property type="component" value="Unassembled WGS sequence"/>
</dbReference>
<dbReference type="EMBL" id="CACRXK020009604">
    <property type="protein sequence ID" value="CAB4017566.1"/>
    <property type="molecule type" value="Genomic_DNA"/>
</dbReference>
<evidence type="ECO:0000256" key="1">
    <source>
        <dbReference type="SAM" id="Coils"/>
    </source>
</evidence>
<evidence type="ECO:0000256" key="2">
    <source>
        <dbReference type="SAM" id="MobiDB-lite"/>
    </source>
</evidence>
<dbReference type="InterPro" id="IPR052845">
    <property type="entry name" value="Axonemal_dynein_LC_domain"/>
</dbReference>
<comment type="caution">
    <text evidence="3">The sequence shown here is derived from an EMBL/GenBank/DDBJ whole genome shotgun (WGS) entry which is preliminary data.</text>
</comment>
<dbReference type="AlphaFoldDB" id="A0A7D9IZE7"/>
<reference evidence="3" key="1">
    <citation type="submission" date="2020-04" db="EMBL/GenBank/DDBJ databases">
        <authorList>
            <person name="Alioto T."/>
            <person name="Alioto T."/>
            <person name="Gomez Garrido J."/>
        </authorList>
    </citation>
    <scope>NUCLEOTIDE SEQUENCE</scope>
    <source>
        <strain evidence="3">A484AB</strain>
    </source>
</reference>
<sequence length="659" mass="74984">MSVAVSESWAEGSNLNLSEPPCNRSSPKTSPAEANKQKFKSSTATPCALSYLEGGSSHSKNVLPAIKGRNEDFYMEGDMTKSGVQKDFIPLDILTSLTQIPSPPSKEQLGPPGKFKKTEKPSIRKRPANVWNYNKGRDKLKHLVENPPCLCGAGRDISFLYDALADKNEKKGDKTKQKTEEVPGTAIKNSQLQPAKDAPSATPDASQIPNTLVPAEYHLVKDPGVLGLEFSDDLHTTHLKEHGEHLTIFPSMKPTGRQEVLKLKHAFEAMLSRAGIDDESKELSGPTQIHNLLEIVKKEQNMYNIVFNELIRQCTVECVERGELLANLRKRYAQLLDRIPRQVMSLHQEVLAQRALDRRLTEELIRFKANVSALTSELDAVKAHDHEVTKQAIQVQQELNEALMESEKNANLLEEYHELYELQRKRLEIFVRTLTEERDLWGSASYILALKVTDHHKLNVAKRLHLHERAWSKLARHFSLSLSQKDSEQLQDVVTNFQSWKDLAEKFNNQLMKNESNLKKNLEVAVQQLQRWRSEFERVVSPDQGRVQAPGRELIEELLSDMKAWEDMCNKEAEKFVGGNLLSCQDQLYHLYKRVEAWTDDAHKVFRRHQQDGQNVRYNEEMSAINQNVEKLHQQFQVRASGENGVAKGLIDMSNPIES</sequence>
<feature type="region of interest" description="Disordered" evidence="2">
    <location>
        <begin position="1"/>
        <end position="43"/>
    </location>
</feature>
<dbReference type="GO" id="GO:0005737">
    <property type="term" value="C:cytoplasm"/>
    <property type="evidence" value="ECO:0007669"/>
    <property type="project" value="UniProtKB-ARBA"/>
</dbReference>
<feature type="region of interest" description="Disordered" evidence="2">
    <location>
        <begin position="169"/>
        <end position="208"/>
    </location>
</feature>
<accession>A0A7D9IZE7</accession>
<dbReference type="PANTHER" id="PTHR23052">
    <property type="entry name" value="AXONEMAL DYNEIN LIGHT CHAIN DOMAIN-CONTAINING PROTEIN 1"/>
    <property type="match status" value="1"/>
</dbReference>
<dbReference type="OrthoDB" id="1927454at2759"/>
<feature type="non-terminal residue" evidence="3">
    <location>
        <position position="659"/>
    </location>
</feature>
<organism evidence="3 4">
    <name type="scientific">Paramuricea clavata</name>
    <name type="common">Red gorgonian</name>
    <name type="synonym">Violescent sea-whip</name>
    <dbReference type="NCBI Taxonomy" id="317549"/>
    <lineage>
        <taxon>Eukaryota</taxon>
        <taxon>Metazoa</taxon>
        <taxon>Cnidaria</taxon>
        <taxon>Anthozoa</taxon>
        <taxon>Octocorallia</taxon>
        <taxon>Malacalcyonacea</taxon>
        <taxon>Plexauridae</taxon>
        <taxon>Paramuricea</taxon>
    </lineage>
</organism>
<protein>
    <submittedName>
        <fullName evidence="3">Uncharacterized protein</fullName>
    </submittedName>
</protein>
<evidence type="ECO:0000313" key="3">
    <source>
        <dbReference type="EMBL" id="CAB4017566.1"/>
    </source>
</evidence>
<feature type="compositionally biased region" description="Polar residues" evidence="2">
    <location>
        <begin position="11"/>
        <end position="29"/>
    </location>
</feature>
<gene>
    <name evidence="3" type="ORF">PACLA_8A066414</name>
</gene>
<feature type="compositionally biased region" description="Basic and acidic residues" evidence="2">
    <location>
        <begin position="169"/>
        <end position="181"/>
    </location>
</feature>
<keyword evidence="4" id="KW-1185">Reference proteome</keyword>
<proteinExistence type="predicted"/>